<reference evidence="1" key="3">
    <citation type="submission" date="2020-06" db="EMBL/GenBank/DDBJ databases">
        <title>Helianthus annuus Genome sequencing and assembly Release 2.</title>
        <authorList>
            <person name="Gouzy J."/>
            <person name="Langlade N."/>
            <person name="Munos S."/>
        </authorList>
    </citation>
    <scope>NUCLEOTIDE SEQUENCE</scope>
    <source>
        <tissue evidence="1">Leaves</tissue>
    </source>
</reference>
<organism evidence="2 3">
    <name type="scientific">Helianthus annuus</name>
    <name type="common">Common sunflower</name>
    <dbReference type="NCBI Taxonomy" id="4232"/>
    <lineage>
        <taxon>Eukaryota</taxon>
        <taxon>Viridiplantae</taxon>
        <taxon>Streptophyta</taxon>
        <taxon>Embryophyta</taxon>
        <taxon>Tracheophyta</taxon>
        <taxon>Spermatophyta</taxon>
        <taxon>Magnoliopsida</taxon>
        <taxon>eudicotyledons</taxon>
        <taxon>Gunneridae</taxon>
        <taxon>Pentapetalae</taxon>
        <taxon>asterids</taxon>
        <taxon>campanulids</taxon>
        <taxon>Asterales</taxon>
        <taxon>Asteraceae</taxon>
        <taxon>Asteroideae</taxon>
        <taxon>Heliantheae alliance</taxon>
        <taxon>Heliantheae</taxon>
        <taxon>Helianthus</taxon>
    </lineage>
</organism>
<keyword evidence="3" id="KW-1185">Reference proteome</keyword>
<accession>A0A251SGF7</accession>
<evidence type="ECO:0000313" key="2">
    <source>
        <dbReference type="EMBL" id="OTF97929.1"/>
    </source>
</evidence>
<evidence type="ECO:0000313" key="3">
    <source>
        <dbReference type="Proteomes" id="UP000215914"/>
    </source>
</evidence>
<dbReference type="Proteomes" id="UP000215914">
    <property type="component" value="Chromosome 14"/>
</dbReference>
<dbReference type="EMBL" id="CM007903">
    <property type="protein sequence ID" value="OTF97929.1"/>
    <property type="molecule type" value="Genomic_DNA"/>
</dbReference>
<protein>
    <submittedName>
        <fullName evidence="2">Uncharacterized protein</fullName>
    </submittedName>
</protein>
<proteinExistence type="predicted"/>
<dbReference type="EMBL" id="MNCJ02000327">
    <property type="protein sequence ID" value="KAF5778578.1"/>
    <property type="molecule type" value="Genomic_DNA"/>
</dbReference>
<dbReference type="Gramene" id="mRNA:HanXRQr2_Chr12g0549151">
    <property type="protein sequence ID" value="CDS:HanXRQr2_Chr12g0549151.1"/>
    <property type="gene ID" value="HanXRQr2_Chr12g0549151"/>
</dbReference>
<reference evidence="2" key="2">
    <citation type="submission" date="2017-02" db="EMBL/GenBank/DDBJ databases">
        <title>Sunflower complete genome.</title>
        <authorList>
            <person name="Langlade N."/>
            <person name="Munos S."/>
        </authorList>
    </citation>
    <scope>NUCLEOTIDE SEQUENCE [LARGE SCALE GENOMIC DNA]</scope>
    <source>
        <tissue evidence="2">Leaves</tissue>
    </source>
</reference>
<dbReference type="AlphaFoldDB" id="A0A251SGF7"/>
<reference evidence="1 3" key="1">
    <citation type="journal article" date="2017" name="Nature">
        <title>The sunflower genome provides insights into oil metabolism, flowering and Asterid evolution.</title>
        <authorList>
            <person name="Badouin H."/>
            <person name="Gouzy J."/>
            <person name="Grassa C.J."/>
            <person name="Murat F."/>
            <person name="Staton S.E."/>
            <person name="Cottret L."/>
            <person name="Lelandais-Briere C."/>
            <person name="Owens G.L."/>
            <person name="Carrere S."/>
            <person name="Mayjonade B."/>
            <person name="Legrand L."/>
            <person name="Gill N."/>
            <person name="Kane N.C."/>
            <person name="Bowers J.E."/>
            <person name="Hubner S."/>
            <person name="Bellec A."/>
            <person name="Berard A."/>
            <person name="Berges H."/>
            <person name="Blanchet N."/>
            <person name="Boniface M.C."/>
            <person name="Brunel D."/>
            <person name="Catrice O."/>
            <person name="Chaidir N."/>
            <person name="Claudel C."/>
            <person name="Donnadieu C."/>
            <person name="Faraut T."/>
            <person name="Fievet G."/>
            <person name="Helmstetter N."/>
            <person name="King M."/>
            <person name="Knapp S.J."/>
            <person name="Lai Z."/>
            <person name="Le Paslier M.C."/>
            <person name="Lippi Y."/>
            <person name="Lorenzon L."/>
            <person name="Mandel J.R."/>
            <person name="Marage G."/>
            <person name="Marchand G."/>
            <person name="Marquand E."/>
            <person name="Bret-Mestries E."/>
            <person name="Morien E."/>
            <person name="Nambeesan S."/>
            <person name="Nguyen T."/>
            <person name="Pegot-Espagnet P."/>
            <person name="Pouilly N."/>
            <person name="Raftis F."/>
            <person name="Sallet E."/>
            <person name="Schiex T."/>
            <person name="Thomas J."/>
            <person name="Vandecasteele C."/>
            <person name="Vares D."/>
            <person name="Vear F."/>
            <person name="Vautrin S."/>
            <person name="Crespi M."/>
            <person name="Mangin B."/>
            <person name="Burke J.M."/>
            <person name="Salse J."/>
            <person name="Munos S."/>
            <person name="Vincourt P."/>
            <person name="Rieseberg L.H."/>
            <person name="Langlade N.B."/>
        </authorList>
    </citation>
    <scope>NUCLEOTIDE SEQUENCE [LARGE SCALE GENOMIC DNA]</scope>
    <source>
        <strain evidence="3">cv. SF193</strain>
        <tissue evidence="1">Leaves</tissue>
    </source>
</reference>
<name>A0A251SGF7_HELAN</name>
<sequence length="131" mass="15298">MGHIATTCSTKLTKIPLTLCHAIKLYEGKNGKMARFRLMPSVAKYRIQIHITRDELGIVWYRKNRYQKFPKVGTGTEYTRFGIGIGSISVRYRYLRVKTGKHWYRTGTENVKSRYRIGTKKVPGPVIRYRN</sequence>
<evidence type="ECO:0000313" key="1">
    <source>
        <dbReference type="EMBL" id="KAF5778578.1"/>
    </source>
</evidence>
<dbReference type="InParanoid" id="A0A251SGF7"/>
<gene>
    <name evidence="2" type="ORF">HannXRQ_Chr14g0440051</name>
    <name evidence="1" type="ORF">HanXRQr2_Chr12g0549151</name>
</gene>